<keyword evidence="2" id="KW-0378">Hydrolase</keyword>
<dbReference type="InterPro" id="IPR029058">
    <property type="entry name" value="AB_hydrolase_fold"/>
</dbReference>
<dbReference type="Pfam" id="PF12697">
    <property type="entry name" value="Abhydrolase_6"/>
    <property type="match status" value="1"/>
</dbReference>
<name>U3CJL2_9VIBR</name>
<dbReference type="EMBL" id="BATM01000055">
    <property type="protein sequence ID" value="GAD81309.1"/>
    <property type="molecule type" value="Genomic_DNA"/>
</dbReference>
<dbReference type="PANTHER" id="PTHR43798:SF33">
    <property type="entry name" value="HYDROLASE, PUTATIVE (AFU_ORTHOLOGUE AFUA_2G14860)-RELATED"/>
    <property type="match status" value="1"/>
</dbReference>
<dbReference type="Gene3D" id="3.40.50.1820">
    <property type="entry name" value="alpha/beta hydrolase"/>
    <property type="match status" value="1"/>
</dbReference>
<dbReference type="SUPFAM" id="SSF53474">
    <property type="entry name" value="alpha/beta-Hydrolases"/>
    <property type="match status" value="1"/>
</dbReference>
<sequence>MFEEQTFQVREYVLSALSYEPENATKCLLFVHGWLDNAASFTPLLKEIQAHNPNLKLVALDLPGHGLSSHARDGFYPFHDYIDVLHQVVMQLKEELKSHSSCPLVLIGHSLGALVASCYSAAFPEHIDHLVQIEGYGPISEPENNALQRLRKGVISRQWLMQKPQRYFNSIDEMRDLRAARYGLTPAQIAPLVERDSLHCEKGWQWRHDNKLKAQSLYRMSQRHAQQVIEALPNSNLLILGESGFKDLDVHCASHTQIVQVKGGHHCHYTSPHQVAVSIFELILPK</sequence>
<dbReference type="GO" id="GO:0016787">
    <property type="term" value="F:hydrolase activity"/>
    <property type="evidence" value="ECO:0007669"/>
    <property type="project" value="UniProtKB-KW"/>
</dbReference>
<feature type="domain" description="AB hydrolase-1" evidence="1">
    <location>
        <begin position="28"/>
        <end position="276"/>
    </location>
</feature>
<organism evidence="2 3">
    <name type="scientific">Vibrio ezurae NBRC 102218</name>
    <dbReference type="NCBI Taxonomy" id="1219080"/>
    <lineage>
        <taxon>Bacteria</taxon>
        <taxon>Pseudomonadati</taxon>
        <taxon>Pseudomonadota</taxon>
        <taxon>Gammaproteobacteria</taxon>
        <taxon>Vibrionales</taxon>
        <taxon>Vibrionaceae</taxon>
        <taxon>Vibrio</taxon>
    </lineage>
</organism>
<gene>
    <name evidence="2" type="ORF">VEZ01S_55_00260</name>
</gene>
<dbReference type="PRINTS" id="PR00111">
    <property type="entry name" value="ABHYDROLASE"/>
</dbReference>
<evidence type="ECO:0000259" key="1">
    <source>
        <dbReference type="Pfam" id="PF12697"/>
    </source>
</evidence>
<dbReference type="Proteomes" id="UP000016562">
    <property type="component" value="Unassembled WGS sequence"/>
</dbReference>
<evidence type="ECO:0000313" key="3">
    <source>
        <dbReference type="Proteomes" id="UP000016562"/>
    </source>
</evidence>
<keyword evidence="3" id="KW-1185">Reference proteome</keyword>
<dbReference type="RefSeq" id="WP_021715006.1">
    <property type="nucleotide sequence ID" value="NZ_BATM01000055.1"/>
</dbReference>
<evidence type="ECO:0000313" key="2">
    <source>
        <dbReference type="EMBL" id="GAD81309.1"/>
    </source>
</evidence>
<dbReference type="InterPro" id="IPR050266">
    <property type="entry name" value="AB_hydrolase_sf"/>
</dbReference>
<dbReference type="AlphaFoldDB" id="U3CJL2"/>
<proteinExistence type="predicted"/>
<reference evidence="2 3" key="1">
    <citation type="submission" date="2013-09" db="EMBL/GenBank/DDBJ databases">
        <title>Whole genome shotgun sequence of Vibrio ezurae NBRC 102218.</title>
        <authorList>
            <person name="Yoshida I."/>
            <person name="Hosoyama A."/>
            <person name="Numata M."/>
            <person name="Hashimoto M."/>
            <person name="Hosoyama Y."/>
            <person name="Tsuchikane K."/>
            <person name="Noguchi M."/>
            <person name="Hirakata S."/>
            <person name="Ichikawa N."/>
            <person name="Ohji S."/>
            <person name="Yamazoe A."/>
            <person name="Fujita N."/>
        </authorList>
    </citation>
    <scope>NUCLEOTIDE SEQUENCE [LARGE SCALE GENOMIC DNA]</scope>
    <source>
        <strain evidence="2 3">NBRC 102218</strain>
    </source>
</reference>
<dbReference type="STRING" id="1219080.VEZ01S_55_00260"/>
<dbReference type="PANTHER" id="PTHR43798">
    <property type="entry name" value="MONOACYLGLYCEROL LIPASE"/>
    <property type="match status" value="1"/>
</dbReference>
<dbReference type="InterPro" id="IPR000073">
    <property type="entry name" value="AB_hydrolase_1"/>
</dbReference>
<protein>
    <submittedName>
        <fullName evidence="2">Putative hydrolase</fullName>
    </submittedName>
</protein>
<dbReference type="eggNOG" id="COG0596">
    <property type="taxonomic scope" value="Bacteria"/>
</dbReference>
<comment type="caution">
    <text evidence="2">The sequence shown here is derived from an EMBL/GenBank/DDBJ whole genome shotgun (WGS) entry which is preliminary data.</text>
</comment>
<accession>U3CJL2</accession>
<dbReference type="GO" id="GO:0016020">
    <property type="term" value="C:membrane"/>
    <property type="evidence" value="ECO:0007669"/>
    <property type="project" value="TreeGrafter"/>
</dbReference>